<feature type="compositionally biased region" description="Basic and acidic residues" evidence="1">
    <location>
        <begin position="160"/>
        <end position="173"/>
    </location>
</feature>
<accession>A0A0V1CB77</accession>
<organism evidence="2 3">
    <name type="scientific">Trichinella britovi</name>
    <name type="common">Parasitic roundworm</name>
    <dbReference type="NCBI Taxonomy" id="45882"/>
    <lineage>
        <taxon>Eukaryota</taxon>
        <taxon>Metazoa</taxon>
        <taxon>Ecdysozoa</taxon>
        <taxon>Nematoda</taxon>
        <taxon>Enoplea</taxon>
        <taxon>Dorylaimia</taxon>
        <taxon>Trichinellida</taxon>
        <taxon>Trichinellidae</taxon>
        <taxon>Trichinella</taxon>
    </lineage>
</organism>
<feature type="region of interest" description="Disordered" evidence="1">
    <location>
        <begin position="139"/>
        <end position="173"/>
    </location>
</feature>
<evidence type="ECO:0000313" key="2">
    <source>
        <dbReference type="EMBL" id="KRY46571.1"/>
    </source>
</evidence>
<feature type="compositionally biased region" description="Basic and acidic residues" evidence="1">
    <location>
        <begin position="139"/>
        <end position="152"/>
    </location>
</feature>
<proteinExistence type="predicted"/>
<reference evidence="2 3" key="1">
    <citation type="submission" date="2015-01" db="EMBL/GenBank/DDBJ databases">
        <title>Evolution of Trichinella species and genotypes.</title>
        <authorList>
            <person name="Korhonen P.K."/>
            <person name="Edoardo P."/>
            <person name="Giuseppe L.R."/>
            <person name="Gasser R.B."/>
        </authorList>
    </citation>
    <scope>NUCLEOTIDE SEQUENCE [LARGE SCALE GENOMIC DNA]</scope>
    <source>
        <strain evidence="2">ISS120</strain>
    </source>
</reference>
<feature type="non-terminal residue" evidence="2">
    <location>
        <position position="1"/>
    </location>
</feature>
<feature type="non-terminal residue" evidence="2">
    <location>
        <position position="173"/>
    </location>
</feature>
<dbReference type="AlphaFoldDB" id="A0A0V1CB77"/>
<gene>
    <name evidence="2" type="ORF">T03_14421</name>
</gene>
<feature type="region of interest" description="Disordered" evidence="1">
    <location>
        <begin position="1"/>
        <end position="42"/>
    </location>
</feature>
<sequence length="173" mass="19044">ACENVTGKARTGETVEASSTSDDCDSSPIGATNHPSPTKEPLVTLGACPGNHTTRENSFEVLKRKQLNTYGPGKSFLELIKRIHPLRQRESQIIKQCLEEVAKLGRRACVSDRVFLALLAGGVASREVHRAFRLRDPPTLAEAHKGAEEERRRSHTGVIKQEKDDVTQHLDAL</sequence>
<evidence type="ECO:0000256" key="1">
    <source>
        <dbReference type="SAM" id="MobiDB-lite"/>
    </source>
</evidence>
<protein>
    <submittedName>
        <fullName evidence="2">Uncharacterized protein</fullName>
    </submittedName>
</protein>
<evidence type="ECO:0000313" key="3">
    <source>
        <dbReference type="Proteomes" id="UP000054653"/>
    </source>
</evidence>
<name>A0A0V1CB77_TRIBR</name>
<comment type="caution">
    <text evidence="2">The sequence shown here is derived from an EMBL/GenBank/DDBJ whole genome shotgun (WGS) entry which is preliminary data.</text>
</comment>
<dbReference type="Proteomes" id="UP000054653">
    <property type="component" value="Unassembled WGS sequence"/>
</dbReference>
<dbReference type="EMBL" id="JYDI01000281">
    <property type="protein sequence ID" value="KRY46571.1"/>
    <property type="molecule type" value="Genomic_DNA"/>
</dbReference>
<keyword evidence="3" id="KW-1185">Reference proteome</keyword>